<evidence type="ECO:0000256" key="1">
    <source>
        <dbReference type="ARBA" id="ARBA00004123"/>
    </source>
</evidence>
<dbReference type="GO" id="GO:0003743">
    <property type="term" value="F:translation initiation factor activity"/>
    <property type="evidence" value="ECO:0007669"/>
    <property type="project" value="UniProtKB-KW"/>
</dbReference>
<gene>
    <name evidence="8" type="ORF">CDL12_24079</name>
</gene>
<comment type="caution">
    <text evidence="8">The sequence shown here is derived from an EMBL/GenBank/DDBJ whole genome shotgun (WGS) entry which is preliminary data.</text>
</comment>
<evidence type="ECO:0000256" key="6">
    <source>
        <dbReference type="SAM" id="MobiDB-lite"/>
    </source>
</evidence>
<dbReference type="OrthoDB" id="361039at2759"/>
<dbReference type="FunFam" id="1.25.40.770:FF:000001">
    <property type="entry name" value="Transcription initiation factor TFIID subunit 6"/>
    <property type="match status" value="1"/>
</dbReference>
<sequence length="449" mass="49648">MNPSKHRNMNPEKPIYGFASGDPLRFKRAAGHKDLFYVEEKDVEFKEVIEAPLPKAPLDTAVVAHWLAIEGVQPAIPENPPPEALQMLSMPSDNRKTELKEDGLPVDIKLPFKHVLSRELQLYFEKITELTVSRSESPLFKEALVSLATDSGIHPLVPYFTYFVADEVSRNLNNFSLLFALMRLVWSLLRNPHIHIEPYLHQLMPSVMTCLVAKRLGNKFSDNHWDLRNFTANLVASICKRFGHVYHNLQPRVIRTLLHAFMDPSKALPQHYGAIQGLAALGPNVRAGGLCMYDRLKMLPSLPSPPARAVWKSNSKVVTTASNKRKASMDNTMHQPPLKKLATENSVGVISGNSMAVDMPGGSSGYSTNIGAMNSNLQSPSPSTNNNVAGSSGRKDQTLGGQGLKTTSGGLDQAWKEDVDAGQLLPLLYEYFGESMLSFVPSSEAYLFL</sequence>
<feature type="compositionally biased region" description="Polar residues" evidence="6">
    <location>
        <begin position="367"/>
        <end position="390"/>
    </location>
</feature>
<comment type="similarity">
    <text evidence="2">Belongs to the TAF6 family.</text>
</comment>
<evidence type="ECO:0000256" key="5">
    <source>
        <dbReference type="ARBA" id="ARBA00023242"/>
    </source>
</evidence>
<keyword evidence="3" id="KW-0805">Transcription regulation</keyword>
<dbReference type="EMBL" id="NKXS01005532">
    <property type="protein sequence ID" value="PIN03394.1"/>
    <property type="molecule type" value="Genomic_DNA"/>
</dbReference>
<reference evidence="9" key="1">
    <citation type="journal article" date="2018" name="Gigascience">
        <title>Genome assembly of the Pink Ipe (Handroanthus impetiginosus, Bignoniaceae), a highly valued, ecologically keystone Neotropical timber forest tree.</title>
        <authorList>
            <person name="Silva-Junior O.B."/>
            <person name="Grattapaglia D."/>
            <person name="Novaes E."/>
            <person name="Collevatti R.G."/>
        </authorList>
    </citation>
    <scope>NUCLEOTIDE SEQUENCE [LARGE SCALE GENOMIC DNA]</scope>
    <source>
        <strain evidence="9">cv. UFG-1</strain>
    </source>
</reference>
<dbReference type="GO" id="GO:0051123">
    <property type="term" value="P:RNA polymerase II preinitiation complex assembly"/>
    <property type="evidence" value="ECO:0007669"/>
    <property type="project" value="TreeGrafter"/>
</dbReference>
<evidence type="ECO:0000313" key="9">
    <source>
        <dbReference type="Proteomes" id="UP000231279"/>
    </source>
</evidence>
<keyword evidence="8" id="KW-0396">Initiation factor</keyword>
<comment type="subcellular location">
    <subcellularLocation>
        <location evidence="1">Nucleus</location>
    </subcellularLocation>
</comment>
<dbReference type="STRING" id="429701.A0A2G9GDM3"/>
<evidence type="ECO:0000259" key="7">
    <source>
        <dbReference type="Pfam" id="PF07571"/>
    </source>
</evidence>
<dbReference type="InterPro" id="IPR037796">
    <property type="entry name" value="TAF6"/>
</dbReference>
<keyword evidence="8" id="KW-0648">Protein biosynthesis</keyword>
<dbReference type="GO" id="GO:0000124">
    <property type="term" value="C:SAGA complex"/>
    <property type="evidence" value="ECO:0007669"/>
    <property type="project" value="InterPro"/>
</dbReference>
<dbReference type="Gene3D" id="1.25.40.770">
    <property type="entry name" value="TAF6, C-terminal HEAT repeat domain"/>
    <property type="match status" value="1"/>
</dbReference>
<dbReference type="PANTHER" id="PTHR10221:SF9">
    <property type="entry name" value="TRANSCRIPTION INITIATION FACTOR TFIID SUBUNIT 6"/>
    <property type="match status" value="1"/>
</dbReference>
<dbReference type="Pfam" id="PF07571">
    <property type="entry name" value="TAF6_C"/>
    <property type="match status" value="1"/>
</dbReference>
<keyword evidence="5" id="KW-0539">Nucleus</keyword>
<keyword evidence="4" id="KW-0804">Transcription</keyword>
<evidence type="ECO:0000256" key="2">
    <source>
        <dbReference type="ARBA" id="ARBA00007688"/>
    </source>
</evidence>
<feature type="domain" description="TAF6 C-terminal HEAT repeat" evidence="7">
    <location>
        <begin position="113"/>
        <end position="285"/>
    </location>
</feature>
<feature type="region of interest" description="Disordered" evidence="6">
    <location>
        <begin position="367"/>
        <end position="410"/>
    </location>
</feature>
<dbReference type="PANTHER" id="PTHR10221">
    <property type="entry name" value="TRANSCRIPTION INITIATION FACTOR TFIID SUBUNIT 6"/>
    <property type="match status" value="1"/>
</dbReference>
<proteinExistence type="inferred from homology"/>
<name>A0A2G9GDM3_9LAMI</name>
<dbReference type="InterPro" id="IPR011442">
    <property type="entry name" value="TAF6_C"/>
</dbReference>
<dbReference type="Proteomes" id="UP000231279">
    <property type="component" value="Unassembled WGS sequence"/>
</dbReference>
<dbReference type="GO" id="GO:0016251">
    <property type="term" value="F:RNA polymerase II general transcription initiation factor activity"/>
    <property type="evidence" value="ECO:0007669"/>
    <property type="project" value="InterPro"/>
</dbReference>
<dbReference type="SUPFAM" id="SSF48371">
    <property type="entry name" value="ARM repeat"/>
    <property type="match status" value="1"/>
</dbReference>
<dbReference type="InterPro" id="IPR016024">
    <property type="entry name" value="ARM-type_fold"/>
</dbReference>
<protein>
    <submittedName>
        <fullName evidence="8">Transcription initiation factor TFIID, subunit TAF6</fullName>
    </submittedName>
</protein>
<organism evidence="8 9">
    <name type="scientific">Handroanthus impetiginosus</name>
    <dbReference type="NCBI Taxonomy" id="429701"/>
    <lineage>
        <taxon>Eukaryota</taxon>
        <taxon>Viridiplantae</taxon>
        <taxon>Streptophyta</taxon>
        <taxon>Embryophyta</taxon>
        <taxon>Tracheophyta</taxon>
        <taxon>Spermatophyta</taxon>
        <taxon>Magnoliopsida</taxon>
        <taxon>eudicotyledons</taxon>
        <taxon>Gunneridae</taxon>
        <taxon>Pentapetalae</taxon>
        <taxon>asterids</taxon>
        <taxon>lamiids</taxon>
        <taxon>Lamiales</taxon>
        <taxon>Bignoniaceae</taxon>
        <taxon>Crescentiina</taxon>
        <taxon>Tabebuia alliance</taxon>
        <taxon>Handroanthus</taxon>
    </lineage>
</organism>
<keyword evidence="9" id="KW-1185">Reference proteome</keyword>
<dbReference type="GO" id="GO:0005669">
    <property type="term" value="C:transcription factor TFIID complex"/>
    <property type="evidence" value="ECO:0007669"/>
    <property type="project" value="InterPro"/>
</dbReference>
<evidence type="ECO:0000313" key="8">
    <source>
        <dbReference type="EMBL" id="PIN03394.1"/>
    </source>
</evidence>
<dbReference type="InterPro" id="IPR046344">
    <property type="entry name" value="TAF6_C_sf"/>
</dbReference>
<evidence type="ECO:0000256" key="3">
    <source>
        <dbReference type="ARBA" id="ARBA00023015"/>
    </source>
</evidence>
<evidence type="ECO:0000256" key="4">
    <source>
        <dbReference type="ARBA" id="ARBA00023163"/>
    </source>
</evidence>
<accession>A0A2G9GDM3</accession>
<dbReference type="GO" id="GO:0046695">
    <property type="term" value="C:SLIK (SAGA-like) complex"/>
    <property type="evidence" value="ECO:0007669"/>
    <property type="project" value="InterPro"/>
</dbReference>
<dbReference type="CDD" id="cd08050">
    <property type="entry name" value="TAF6C"/>
    <property type="match status" value="1"/>
</dbReference>
<dbReference type="AlphaFoldDB" id="A0A2G9GDM3"/>
<dbReference type="GO" id="GO:0003713">
    <property type="term" value="F:transcription coactivator activity"/>
    <property type="evidence" value="ECO:0007669"/>
    <property type="project" value="TreeGrafter"/>
</dbReference>